<evidence type="ECO:0000313" key="2">
    <source>
        <dbReference type="Proteomes" id="UP001157502"/>
    </source>
</evidence>
<organism evidence="1 2">
    <name type="scientific">Dallia pectoralis</name>
    <name type="common">Alaska blackfish</name>
    <dbReference type="NCBI Taxonomy" id="75939"/>
    <lineage>
        <taxon>Eukaryota</taxon>
        <taxon>Metazoa</taxon>
        <taxon>Chordata</taxon>
        <taxon>Craniata</taxon>
        <taxon>Vertebrata</taxon>
        <taxon>Euteleostomi</taxon>
        <taxon>Actinopterygii</taxon>
        <taxon>Neopterygii</taxon>
        <taxon>Teleostei</taxon>
        <taxon>Protacanthopterygii</taxon>
        <taxon>Esociformes</taxon>
        <taxon>Umbridae</taxon>
        <taxon>Dallia</taxon>
    </lineage>
</organism>
<dbReference type="Proteomes" id="UP001157502">
    <property type="component" value="Chromosome 7"/>
</dbReference>
<proteinExistence type="predicted"/>
<accession>A0ACC2GYZ6</accession>
<name>A0ACC2GYZ6_DALPE</name>
<evidence type="ECO:0000313" key="1">
    <source>
        <dbReference type="EMBL" id="KAJ8008984.1"/>
    </source>
</evidence>
<reference evidence="1" key="1">
    <citation type="submission" date="2021-05" db="EMBL/GenBank/DDBJ databases">
        <authorList>
            <person name="Pan Q."/>
            <person name="Jouanno E."/>
            <person name="Zahm M."/>
            <person name="Klopp C."/>
            <person name="Cabau C."/>
            <person name="Louis A."/>
            <person name="Berthelot C."/>
            <person name="Parey E."/>
            <person name="Roest Crollius H."/>
            <person name="Montfort J."/>
            <person name="Robinson-Rechavi M."/>
            <person name="Bouchez O."/>
            <person name="Lampietro C."/>
            <person name="Lopez Roques C."/>
            <person name="Donnadieu C."/>
            <person name="Postlethwait J."/>
            <person name="Bobe J."/>
            <person name="Dillon D."/>
            <person name="Chandos A."/>
            <person name="von Hippel F."/>
            <person name="Guiguen Y."/>
        </authorList>
    </citation>
    <scope>NUCLEOTIDE SEQUENCE</scope>
    <source>
        <strain evidence="1">YG-Jan2019</strain>
    </source>
</reference>
<comment type="caution">
    <text evidence="1">The sequence shown here is derived from an EMBL/GenBank/DDBJ whole genome shotgun (WGS) entry which is preliminary data.</text>
</comment>
<gene>
    <name evidence="1" type="ORF">DPEC_G00084100</name>
</gene>
<sequence>MHITLSRHVLKFIYGSATLAEVFSPGLRAHALVPLYARRVTKLSPRPCAVIGGGAIQFWSTLQRKIRGTCEAARNVKKRLVGAATSRLLSEL</sequence>
<keyword evidence="2" id="KW-1185">Reference proteome</keyword>
<protein>
    <submittedName>
        <fullName evidence="1">Uncharacterized protein</fullName>
    </submittedName>
</protein>
<dbReference type="EMBL" id="CM055734">
    <property type="protein sequence ID" value="KAJ8008984.1"/>
    <property type="molecule type" value="Genomic_DNA"/>
</dbReference>